<feature type="chain" id="PRO_5037999328" evidence="4">
    <location>
        <begin position="32"/>
        <end position="604"/>
    </location>
</feature>
<keyword evidence="4" id="KW-0732">Signal</keyword>
<evidence type="ECO:0000256" key="3">
    <source>
        <dbReference type="ARBA" id="ARBA00023136"/>
    </source>
</evidence>
<proteinExistence type="predicted"/>
<dbReference type="InterPro" id="IPR010827">
    <property type="entry name" value="BamA/TamA_POTRA"/>
</dbReference>
<dbReference type="InterPro" id="IPR039910">
    <property type="entry name" value="D15-like"/>
</dbReference>
<dbReference type="Gene3D" id="2.40.160.50">
    <property type="entry name" value="membrane protein fhac: a member of the omp85/tpsb transporter family"/>
    <property type="match status" value="1"/>
</dbReference>
<name>A0A967EJI2_9RHOB</name>
<dbReference type="EMBL" id="JAAORB010000016">
    <property type="protein sequence ID" value="NHQ74732.1"/>
    <property type="molecule type" value="Genomic_DNA"/>
</dbReference>
<protein>
    <submittedName>
        <fullName evidence="7">BamA/TamA family outer membrane protein</fullName>
    </submittedName>
</protein>
<dbReference type="Pfam" id="PF01103">
    <property type="entry name" value="Omp85"/>
    <property type="match status" value="1"/>
</dbReference>
<keyword evidence="2" id="KW-0812">Transmembrane</keyword>
<dbReference type="PANTHER" id="PTHR12815">
    <property type="entry name" value="SORTING AND ASSEMBLY MACHINERY SAMM50 PROTEIN FAMILY MEMBER"/>
    <property type="match status" value="1"/>
</dbReference>
<evidence type="ECO:0000313" key="7">
    <source>
        <dbReference type="EMBL" id="NHQ74732.1"/>
    </source>
</evidence>
<evidence type="ECO:0000256" key="1">
    <source>
        <dbReference type="ARBA" id="ARBA00004370"/>
    </source>
</evidence>
<sequence>MGVFLGITRPFLTRLGALVLCSGLWAAPALAAEWGLVAPGAPDDLGDRLRAASTVGDTVERDTATRQDLLAAAQADYARMVGVLYQAGYYSGTVNIAVDGREAADIPPLSPPDQVSQIAILVQSGPKFAFSTARVTPLAQGTELPDGFAPGQPAPSDLIGDAARAGVDGWRALGHAKAKIAAQDITANHTQRRLSADITLTPGPRLRFGQLQVPNTGAVRPERIRAIAGLPSGQVFSPDDLEEAAQRLRRTGAFSSVKLTEADTISPGQRLDIDAGLVDAKPRRIGAGLELSSLEGFGLSAFWMHRNLLGGAERLRIEGEVKGIGGDSGGIDYRLSGRFDRPATFTPDTGVYLEATLQEEDEPDYRERSLQVGGGVTHIFNDTLTGEAGIAYRYSEIDDDLGSRTLEHLLLPVSLTWDSRDDPLDVRNGYYLDMNVTPFVGLNEDTAGAWVMGDARGYWGFGKDDRFVLAARAQIGSVNGASLTELPPGMLFFSGGAGTVRGLPYQDLAIDLGGGRRVGGRSFMAFSGEVRAPLRGDFSAVAFYDVGFVGRDSWSADNGDWHSGIGLGLRYATGIGPIRVDVATPVDGGSRGDIELYIGIGQAF</sequence>
<keyword evidence="3" id="KW-0472">Membrane</keyword>
<comment type="caution">
    <text evidence="7">The sequence shown here is derived from an EMBL/GenBank/DDBJ whole genome shotgun (WGS) entry which is preliminary data.</text>
</comment>
<evidence type="ECO:0000259" key="6">
    <source>
        <dbReference type="Pfam" id="PF07244"/>
    </source>
</evidence>
<dbReference type="PANTHER" id="PTHR12815:SF42">
    <property type="entry name" value="BACTERIAL SURFACE ANTIGEN (D15) DOMAIN-CONTAINING PROTEIN"/>
    <property type="match status" value="1"/>
</dbReference>
<evidence type="ECO:0000313" key="8">
    <source>
        <dbReference type="Proteomes" id="UP000639775"/>
    </source>
</evidence>
<evidence type="ECO:0000256" key="4">
    <source>
        <dbReference type="SAM" id="SignalP"/>
    </source>
</evidence>
<evidence type="ECO:0000256" key="2">
    <source>
        <dbReference type="ARBA" id="ARBA00022452"/>
    </source>
</evidence>
<feature type="domain" description="POTRA" evidence="6">
    <location>
        <begin position="211"/>
        <end position="261"/>
    </location>
</feature>
<reference evidence="7" key="1">
    <citation type="submission" date="2020-03" db="EMBL/GenBank/DDBJ databases">
        <title>Roseovarius gahaiensis sp. nov., isolated from Gahai Saline Lake, China.</title>
        <authorList>
            <person name="Sun X."/>
        </authorList>
    </citation>
    <scope>NUCLEOTIDE SEQUENCE</scope>
    <source>
        <strain evidence="7">GH877</strain>
    </source>
</reference>
<evidence type="ECO:0000259" key="5">
    <source>
        <dbReference type="Pfam" id="PF01103"/>
    </source>
</evidence>
<dbReference type="InterPro" id="IPR000184">
    <property type="entry name" value="Bac_surfAg_D15"/>
</dbReference>
<dbReference type="GO" id="GO:0019867">
    <property type="term" value="C:outer membrane"/>
    <property type="evidence" value="ECO:0007669"/>
    <property type="project" value="InterPro"/>
</dbReference>
<feature type="signal peptide" evidence="4">
    <location>
        <begin position="1"/>
        <end position="31"/>
    </location>
</feature>
<keyword evidence="2" id="KW-1134">Transmembrane beta strand</keyword>
<dbReference type="Proteomes" id="UP000639775">
    <property type="component" value="Unassembled WGS sequence"/>
</dbReference>
<dbReference type="Pfam" id="PF07244">
    <property type="entry name" value="POTRA"/>
    <property type="match status" value="1"/>
</dbReference>
<dbReference type="AlphaFoldDB" id="A0A967EJI2"/>
<feature type="domain" description="Bacterial surface antigen (D15)" evidence="5">
    <location>
        <begin position="307"/>
        <end position="604"/>
    </location>
</feature>
<gene>
    <name evidence="7" type="ORF">HAT86_09675</name>
</gene>
<dbReference type="Gene3D" id="3.10.20.310">
    <property type="entry name" value="membrane protein fhac"/>
    <property type="match status" value="1"/>
</dbReference>
<organism evidence="7 8">
    <name type="scientific">Roseovarius gahaiensis</name>
    <dbReference type="NCBI Taxonomy" id="2716691"/>
    <lineage>
        <taxon>Bacteria</taxon>
        <taxon>Pseudomonadati</taxon>
        <taxon>Pseudomonadota</taxon>
        <taxon>Alphaproteobacteria</taxon>
        <taxon>Rhodobacterales</taxon>
        <taxon>Roseobacteraceae</taxon>
        <taxon>Roseovarius</taxon>
    </lineage>
</organism>
<accession>A0A967EJI2</accession>
<keyword evidence="8" id="KW-1185">Reference proteome</keyword>
<comment type="subcellular location">
    <subcellularLocation>
        <location evidence="1">Membrane</location>
    </subcellularLocation>
</comment>